<organism evidence="11 12">
    <name type="scientific">Arabidopsis thaliana</name>
    <name type="common">Mouse-ear cress</name>
    <dbReference type="NCBI Taxonomy" id="3702"/>
    <lineage>
        <taxon>Eukaryota</taxon>
        <taxon>Viridiplantae</taxon>
        <taxon>Streptophyta</taxon>
        <taxon>Embryophyta</taxon>
        <taxon>Tracheophyta</taxon>
        <taxon>Spermatophyta</taxon>
        <taxon>Magnoliopsida</taxon>
        <taxon>eudicotyledons</taxon>
        <taxon>Gunneridae</taxon>
        <taxon>Pentapetalae</taxon>
        <taxon>rosids</taxon>
        <taxon>malvids</taxon>
        <taxon>Brassicales</taxon>
        <taxon>Brassicaceae</taxon>
        <taxon>Camelineae</taxon>
        <taxon>Arabidopsis</taxon>
    </lineage>
</organism>
<gene>
    <name evidence="11" type="ORF">AT9943_LOCUS937</name>
</gene>
<dbReference type="InterPro" id="IPR001611">
    <property type="entry name" value="Leu-rich_rpt"/>
</dbReference>
<dbReference type="EMBL" id="LR881466">
    <property type="protein sequence ID" value="CAD5312388.1"/>
    <property type="molecule type" value="Genomic_DNA"/>
</dbReference>
<reference evidence="11 12" key="1">
    <citation type="submission" date="2020-09" db="EMBL/GenBank/DDBJ databases">
        <authorList>
            <person name="Ashkenazy H."/>
        </authorList>
    </citation>
    <scope>NUCLEOTIDE SEQUENCE [LARGE SCALE GENOMIC DNA]</scope>
    <source>
        <strain evidence="12">cv. Cdm-0</strain>
    </source>
</reference>
<dbReference type="InterPro" id="IPR000719">
    <property type="entry name" value="Prot_kinase_dom"/>
</dbReference>
<accession>A0A7G2DSB3</accession>
<evidence type="ECO:0000256" key="4">
    <source>
        <dbReference type="ARBA" id="ARBA00022729"/>
    </source>
</evidence>
<evidence type="ECO:0000313" key="12">
    <source>
        <dbReference type="Proteomes" id="UP000516314"/>
    </source>
</evidence>
<dbReference type="FunFam" id="1.10.510.10:FF:000095">
    <property type="entry name" value="protein STRUBBELIG-RECEPTOR FAMILY 8"/>
    <property type="match status" value="1"/>
</dbReference>
<evidence type="ECO:0000256" key="2">
    <source>
        <dbReference type="ARBA" id="ARBA00022614"/>
    </source>
</evidence>
<evidence type="ECO:0000256" key="7">
    <source>
        <dbReference type="ARBA" id="ARBA00023136"/>
    </source>
</evidence>
<keyword evidence="8" id="KW-0675">Receptor</keyword>
<feature type="domain" description="Protein kinase" evidence="10">
    <location>
        <begin position="323"/>
        <end position="594"/>
    </location>
</feature>
<evidence type="ECO:0000256" key="9">
    <source>
        <dbReference type="SAM" id="MobiDB-lite"/>
    </source>
</evidence>
<sequence>MKVGGGLSDTLADFSSIQVMDFSSNHISGTIPQALPSSIRNLSLSSNRFTGNIPFTLSFLSDLSELSLGSNLLSGEIPDYFQQLSKLTKLDLSSNILEGHLPSSMGDLASLKILYLQDNKLTGTLDVIEDLFLTDLNVENNLFSGPIPPNLLKIPNFKKDGTPFNTSIITPPPPPVGNLPCKYHLLQVQDQENSGPLKESFYGARKDLQRPYFNKPPSQPTPTMGKVSREPMVKPFDGYGAGDRKYGYPMPQRAEESRRAMPPTSYYNKDVNTPQKPLQQPPRQFQSNDTASKRAAHFPPGLNSSSSATVFTIASLQQYTNNFSEENIIGEGSIGNVYRAELRHGKFLAVKKLSNTINRTQSDGEFLNLVSNVLKLKRGHILELLGYCNEFGQRLLVYEYCPNGSLQDALHLDRKLHKKLNWNVRINIALGASKALQFLHEVCQPPVVHQNFKSSKVLLDGKLSVRVADSGLAYMLPPRPTSQMAGYAAPEVEYGSYTCQSDVFSLGVVMLELLTGRRPFDRTRPRGHQTLAQWAIPRLHDIDALTRMVDPSLHGAYPMKSLSRFADIISRSLQMEPGFRPPISEIVQDLQHMI</sequence>
<evidence type="ECO:0000256" key="3">
    <source>
        <dbReference type="ARBA" id="ARBA00022692"/>
    </source>
</evidence>
<feature type="region of interest" description="Disordered" evidence="9">
    <location>
        <begin position="210"/>
        <end position="303"/>
    </location>
</feature>
<dbReference type="GO" id="GO:0005524">
    <property type="term" value="F:ATP binding"/>
    <property type="evidence" value="ECO:0007669"/>
    <property type="project" value="InterPro"/>
</dbReference>
<protein>
    <submittedName>
        <fullName evidence="11">(thale cress) hypothetical protein</fullName>
    </submittedName>
</protein>
<dbReference type="FunFam" id="3.80.10.10:FF:000062">
    <property type="entry name" value="protein STRUBBELIG-RECEPTOR FAMILY 3"/>
    <property type="match status" value="1"/>
</dbReference>
<evidence type="ECO:0000256" key="1">
    <source>
        <dbReference type="ARBA" id="ARBA00004479"/>
    </source>
</evidence>
<dbReference type="InterPro" id="IPR051824">
    <property type="entry name" value="LRR_Rcpt-Like_S/T_Kinase"/>
</dbReference>
<evidence type="ECO:0000313" key="11">
    <source>
        <dbReference type="EMBL" id="CAD5312388.1"/>
    </source>
</evidence>
<dbReference type="Pfam" id="PF00560">
    <property type="entry name" value="LRR_1"/>
    <property type="match status" value="1"/>
</dbReference>
<dbReference type="FunFam" id="3.30.200.20:FF:000125">
    <property type="entry name" value="Protein STRUBBELIG-RECEPTOR FAMILY 8"/>
    <property type="match status" value="1"/>
</dbReference>
<keyword evidence="3" id="KW-0812">Transmembrane</keyword>
<proteinExistence type="predicted"/>
<feature type="compositionally biased region" description="Polar residues" evidence="9">
    <location>
        <begin position="265"/>
        <end position="290"/>
    </location>
</feature>
<name>A0A7G2DSB3_ARATH</name>
<dbReference type="Gene3D" id="3.30.200.20">
    <property type="entry name" value="Phosphorylase Kinase, domain 1"/>
    <property type="match status" value="1"/>
</dbReference>
<keyword evidence="6" id="KW-1133">Transmembrane helix</keyword>
<dbReference type="Proteomes" id="UP000516314">
    <property type="component" value="Chromosome 1"/>
</dbReference>
<dbReference type="GO" id="GO:0004672">
    <property type="term" value="F:protein kinase activity"/>
    <property type="evidence" value="ECO:0007669"/>
    <property type="project" value="InterPro"/>
</dbReference>
<keyword evidence="2" id="KW-0433">Leucine-rich repeat</keyword>
<dbReference type="GO" id="GO:0016020">
    <property type="term" value="C:membrane"/>
    <property type="evidence" value="ECO:0007669"/>
    <property type="project" value="UniProtKB-SubCell"/>
</dbReference>
<keyword evidence="7" id="KW-0472">Membrane</keyword>
<dbReference type="PANTHER" id="PTHR48006:SF91">
    <property type="entry name" value="PROTEIN KINASE-LIKE"/>
    <property type="match status" value="1"/>
</dbReference>
<dbReference type="Gene3D" id="3.80.10.10">
    <property type="entry name" value="Ribonuclease Inhibitor"/>
    <property type="match status" value="1"/>
</dbReference>
<dbReference type="PANTHER" id="PTHR48006">
    <property type="entry name" value="LEUCINE-RICH REPEAT-CONTAINING PROTEIN DDB_G0281931-RELATED"/>
    <property type="match status" value="1"/>
</dbReference>
<dbReference type="Gene3D" id="1.10.510.10">
    <property type="entry name" value="Transferase(Phosphotransferase) domain 1"/>
    <property type="match status" value="1"/>
</dbReference>
<evidence type="ECO:0000256" key="5">
    <source>
        <dbReference type="ARBA" id="ARBA00022737"/>
    </source>
</evidence>
<evidence type="ECO:0000256" key="8">
    <source>
        <dbReference type="ARBA" id="ARBA00023170"/>
    </source>
</evidence>
<keyword evidence="4" id="KW-0732">Signal</keyword>
<dbReference type="InterPro" id="IPR032675">
    <property type="entry name" value="LRR_dom_sf"/>
</dbReference>
<dbReference type="PROSITE" id="PS50011">
    <property type="entry name" value="PROTEIN_KINASE_DOM"/>
    <property type="match status" value="1"/>
</dbReference>
<dbReference type="Pfam" id="PF00069">
    <property type="entry name" value="Pkinase"/>
    <property type="match status" value="1"/>
</dbReference>
<comment type="subcellular location">
    <subcellularLocation>
        <location evidence="1">Membrane</location>
        <topology evidence="1">Single-pass type I membrane protein</topology>
    </subcellularLocation>
</comment>
<evidence type="ECO:0000259" key="10">
    <source>
        <dbReference type="PROSITE" id="PS50011"/>
    </source>
</evidence>
<evidence type="ECO:0000256" key="6">
    <source>
        <dbReference type="ARBA" id="ARBA00022989"/>
    </source>
</evidence>
<dbReference type="Pfam" id="PF13855">
    <property type="entry name" value="LRR_8"/>
    <property type="match status" value="1"/>
</dbReference>
<keyword evidence="5" id="KW-0677">Repeat</keyword>
<dbReference type="InterPro" id="IPR011009">
    <property type="entry name" value="Kinase-like_dom_sf"/>
</dbReference>
<dbReference type="SUPFAM" id="SSF56112">
    <property type="entry name" value="Protein kinase-like (PK-like)"/>
    <property type="match status" value="1"/>
</dbReference>
<dbReference type="SUPFAM" id="SSF52058">
    <property type="entry name" value="L domain-like"/>
    <property type="match status" value="1"/>
</dbReference>
<dbReference type="AlphaFoldDB" id="A0A7G2DSB3"/>